<keyword evidence="2" id="KW-1185">Reference proteome</keyword>
<comment type="caution">
    <text evidence="1">The sequence shown here is derived from an EMBL/GenBank/DDBJ whole genome shotgun (WGS) entry which is preliminary data.</text>
</comment>
<gene>
    <name evidence="1" type="ORF">BDFB_011519</name>
</gene>
<dbReference type="EMBL" id="QDEB01121083">
    <property type="protein sequence ID" value="RZB40226.1"/>
    <property type="molecule type" value="Genomic_DNA"/>
</dbReference>
<dbReference type="OrthoDB" id="8028114at2759"/>
<protein>
    <recommendedName>
        <fullName evidence="3">DUF4817 domain-containing protein</fullName>
    </recommendedName>
</protein>
<evidence type="ECO:0000313" key="1">
    <source>
        <dbReference type="EMBL" id="RZB40226.1"/>
    </source>
</evidence>
<reference evidence="1 2" key="1">
    <citation type="submission" date="2017-03" db="EMBL/GenBank/DDBJ databases">
        <title>Genome of the blue death feigning beetle - Asbolus verrucosus.</title>
        <authorList>
            <person name="Rider S.D."/>
        </authorList>
    </citation>
    <scope>NUCLEOTIDE SEQUENCE [LARGE SCALE GENOMIC DNA]</scope>
    <source>
        <strain evidence="1">Butters</strain>
        <tissue evidence="1">Head and leg muscle</tissue>
    </source>
</reference>
<evidence type="ECO:0008006" key="3">
    <source>
        <dbReference type="Google" id="ProtNLM"/>
    </source>
</evidence>
<accession>A0A482VAH9</accession>
<proteinExistence type="predicted"/>
<name>A0A482VAH9_ASBVE</name>
<dbReference type="Proteomes" id="UP000292052">
    <property type="component" value="Unassembled WGS sequence"/>
</dbReference>
<evidence type="ECO:0000313" key="2">
    <source>
        <dbReference type="Proteomes" id="UP000292052"/>
    </source>
</evidence>
<sequence length="119" mass="13662">MGSIQACFVEFRQQFPDATLTHNTFQHNLTYWTQLFCEIGSVDRKKNSGHFKKGQIKASDDEIVDVYLQQDDATANATHKTLNMIQEFFDERVISRNTPIPYPSRSCTPLRVISFCGLI</sequence>
<dbReference type="AlphaFoldDB" id="A0A482VAH9"/>
<organism evidence="1 2">
    <name type="scientific">Asbolus verrucosus</name>
    <name type="common">Desert ironclad beetle</name>
    <dbReference type="NCBI Taxonomy" id="1661398"/>
    <lineage>
        <taxon>Eukaryota</taxon>
        <taxon>Metazoa</taxon>
        <taxon>Ecdysozoa</taxon>
        <taxon>Arthropoda</taxon>
        <taxon>Hexapoda</taxon>
        <taxon>Insecta</taxon>
        <taxon>Pterygota</taxon>
        <taxon>Neoptera</taxon>
        <taxon>Endopterygota</taxon>
        <taxon>Coleoptera</taxon>
        <taxon>Polyphaga</taxon>
        <taxon>Cucujiformia</taxon>
        <taxon>Tenebrionidae</taxon>
        <taxon>Pimeliinae</taxon>
        <taxon>Asbolus</taxon>
    </lineage>
</organism>